<name>A0A4Q2DC87_9AGAR</name>
<reference evidence="2 3" key="1">
    <citation type="submission" date="2019-01" db="EMBL/GenBank/DDBJ databases">
        <title>Draft genome sequence of Psathyrella aberdarensis IHI B618.</title>
        <authorList>
            <person name="Buettner E."/>
            <person name="Kellner H."/>
        </authorList>
    </citation>
    <scope>NUCLEOTIDE SEQUENCE [LARGE SCALE GENOMIC DNA]</scope>
    <source>
        <strain evidence="2 3">IHI B618</strain>
    </source>
</reference>
<protein>
    <submittedName>
        <fullName evidence="2">Uncharacterized protein</fullName>
    </submittedName>
</protein>
<accession>A0A4Q2DC87</accession>
<sequence>MARGPAEIAHGQMFIGFFINVLLCGIMITQVYLYAVTYKKDPKWIKAVVYLIFLADLMNTGFIFAYLYRSLIKFYGQAEVLNQADWIFATDPALTGIIACAVQLFFAWRIKILTKSWIFCGVIAAMAVAGGVAGIWTAYEVGRTPTFTEFQNFKATVIVWLAAEAFCDVMITGILVLYL</sequence>
<feature type="transmembrane region" description="Helical" evidence="1">
    <location>
        <begin position="12"/>
        <end position="35"/>
    </location>
</feature>
<dbReference type="AlphaFoldDB" id="A0A4Q2DC87"/>
<dbReference type="PANTHER" id="PTHR40465:SF1">
    <property type="entry name" value="DUF6534 DOMAIN-CONTAINING PROTEIN"/>
    <property type="match status" value="1"/>
</dbReference>
<dbReference type="STRING" id="2316362.A0A4Q2DC87"/>
<feature type="transmembrane region" description="Helical" evidence="1">
    <location>
        <begin position="47"/>
        <end position="66"/>
    </location>
</feature>
<organism evidence="2 3">
    <name type="scientific">Candolleomyces aberdarensis</name>
    <dbReference type="NCBI Taxonomy" id="2316362"/>
    <lineage>
        <taxon>Eukaryota</taxon>
        <taxon>Fungi</taxon>
        <taxon>Dikarya</taxon>
        <taxon>Basidiomycota</taxon>
        <taxon>Agaricomycotina</taxon>
        <taxon>Agaricomycetes</taxon>
        <taxon>Agaricomycetidae</taxon>
        <taxon>Agaricales</taxon>
        <taxon>Agaricineae</taxon>
        <taxon>Psathyrellaceae</taxon>
        <taxon>Candolleomyces</taxon>
    </lineage>
</organism>
<evidence type="ECO:0000313" key="2">
    <source>
        <dbReference type="EMBL" id="RXW16461.1"/>
    </source>
</evidence>
<dbReference type="PANTHER" id="PTHR40465">
    <property type="entry name" value="CHROMOSOME 1, WHOLE GENOME SHOTGUN SEQUENCE"/>
    <property type="match status" value="1"/>
</dbReference>
<dbReference type="Proteomes" id="UP000290288">
    <property type="component" value="Unassembled WGS sequence"/>
</dbReference>
<feature type="transmembrane region" description="Helical" evidence="1">
    <location>
        <begin position="86"/>
        <end position="106"/>
    </location>
</feature>
<evidence type="ECO:0000313" key="3">
    <source>
        <dbReference type="Proteomes" id="UP000290288"/>
    </source>
</evidence>
<keyword evidence="1" id="KW-1133">Transmembrane helix</keyword>
<feature type="transmembrane region" description="Helical" evidence="1">
    <location>
        <begin position="118"/>
        <end position="137"/>
    </location>
</feature>
<dbReference type="EMBL" id="SDEE01000435">
    <property type="protein sequence ID" value="RXW16461.1"/>
    <property type="molecule type" value="Genomic_DNA"/>
</dbReference>
<dbReference type="OrthoDB" id="3183258at2759"/>
<gene>
    <name evidence="2" type="ORF">EST38_g9389</name>
</gene>
<keyword evidence="3" id="KW-1185">Reference proteome</keyword>
<evidence type="ECO:0000256" key="1">
    <source>
        <dbReference type="SAM" id="Phobius"/>
    </source>
</evidence>
<keyword evidence="1" id="KW-0472">Membrane</keyword>
<comment type="caution">
    <text evidence="2">The sequence shown here is derived from an EMBL/GenBank/DDBJ whole genome shotgun (WGS) entry which is preliminary data.</text>
</comment>
<keyword evidence="1" id="KW-0812">Transmembrane</keyword>
<feature type="transmembrane region" description="Helical" evidence="1">
    <location>
        <begin position="157"/>
        <end position="178"/>
    </location>
</feature>
<proteinExistence type="predicted"/>